<evidence type="ECO:0000313" key="4">
    <source>
        <dbReference type="Proteomes" id="UP001060325"/>
    </source>
</evidence>
<dbReference type="RefSeq" id="WP_255178273.1">
    <property type="nucleotide sequence ID" value="NZ_CP101462.1"/>
</dbReference>
<feature type="compositionally biased region" description="Basic and acidic residues" evidence="1">
    <location>
        <begin position="1"/>
        <end position="13"/>
    </location>
</feature>
<evidence type="ECO:0000256" key="1">
    <source>
        <dbReference type="SAM" id="MobiDB-lite"/>
    </source>
</evidence>
<feature type="compositionally biased region" description="Polar residues" evidence="1">
    <location>
        <begin position="15"/>
        <end position="26"/>
    </location>
</feature>
<feature type="transmembrane region" description="Helical" evidence="2">
    <location>
        <begin position="31"/>
        <end position="50"/>
    </location>
</feature>
<dbReference type="Proteomes" id="UP001060325">
    <property type="component" value="Chromosome"/>
</dbReference>
<evidence type="ECO:0000256" key="2">
    <source>
        <dbReference type="SAM" id="Phobius"/>
    </source>
</evidence>
<sequence length="175" mass="18359">MEPKLQHDPKVEQANHPNRQFDQSNAGGPKITVVTGMLLGALVGGLLALLSTSNRENTKQSLSTAKSSVGGLVDTVKQDPAGKASQVIDQVKSASGIIQEVATDVQNVYEKVAGEVDTVKEDVNKVVGTAQEAKSDLQNIGEKVVEAKDTALGQENSSDTSSSKNESSNDNKTQA</sequence>
<dbReference type="EMBL" id="CP101462">
    <property type="protein sequence ID" value="UTT43951.1"/>
    <property type="molecule type" value="Genomic_DNA"/>
</dbReference>
<keyword evidence="2" id="KW-0812">Transmembrane</keyword>
<keyword evidence="2" id="KW-0472">Membrane</keyword>
<name>A0ABY5FR80_9BACL</name>
<evidence type="ECO:0000313" key="3">
    <source>
        <dbReference type="EMBL" id="UTT43951.1"/>
    </source>
</evidence>
<feature type="region of interest" description="Disordered" evidence="1">
    <location>
        <begin position="137"/>
        <end position="175"/>
    </location>
</feature>
<reference evidence="3" key="1">
    <citation type="submission" date="2022-07" db="EMBL/GenBank/DDBJ databases">
        <title>Complete genome of CX2.</title>
        <authorList>
            <person name="Cao G."/>
        </authorList>
    </citation>
    <scope>NUCLEOTIDE SEQUENCE</scope>
    <source>
        <strain evidence="3">CX2</strain>
    </source>
</reference>
<feature type="region of interest" description="Disordered" evidence="1">
    <location>
        <begin position="1"/>
        <end position="27"/>
    </location>
</feature>
<organism evidence="3 4">
    <name type="scientific">Exiguobacterium aurantiacum</name>
    <dbReference type="NCBI Taxonomy" id="33987"/>
    <lineage>
        <taxon>Bacteria</taxon>
        <taxon>Bacillati</taxon>
        <taxon>Bacillota</taxon>
        <taxon>Bacilli</taxon>
        <taxon>Bacillales</taxon>
        <taxon>Bacillales Family XII. Incertae Sedis</taxon>
        <taxon>Exiguobacterium</taxon>
    </lineage>
</organism>
<gene>
    <name evidence="3" type="ORF">NMQ00_05470</name>
</gene>
<keyword evidence="4" id="KW-1185">Reference proteome</keyword>
<keyword evidence="2" id="KW-1133">Transmembrane helix</keyword>
<proteinExistence type="predicted"/>
<feature type="compositionally biased region" description="Low complexity" evidence="1">
    <location>
        <begin position="155"/>
        <end position="175"/>
    </location>
</feature>
<evidence type="ECO:0008006" key="5">
    <source>
        <dbReference type="Google" id="ProtNLM"/>
    </source>
</evidence>
<protein>
    <recommendedName>
        <fullName evidence="5">Gas vesicle protein</fullName>
    </recommendedName>
</protein>
<accession>A0ABY5FR80</accession>